<comment type="caution">
    <text evidence="9">The sequence shown here is derived from an EMBL/GenBank/DDBJ whole genome shotgun (WGS) entry which is preliminary data.</text>
</comment>
<protein>
    <submittedName>
        <fullName evidence="9">Uncharacterized protein</fullName>
    </submittedName>
</protein>
<evidence type="ECO:0000256" key="7">
    <source>
        <dbReference type="ARBA" id="ARBA00023242"/>
    </source>
</evidence>
<reference evidence="9 10" key="1">
    <citation type="submission" date="2023-03" db="EMBL/GenBank/DDBJ databases">
        <title>Genome insight into feeding habits of ladybird beetles.</title>
        <authorList>
            <person name="Li H.-S."/>
            <person name="Huang Y.-H."/>
            <person name="Pang H."/>
        </authorList>
    </citation>
    <scope>NUCLEOTIDE SEQUENCE [LARGE SCALE GENOMIC DNA]</scope>
    <source>
        <strain evidence="9">SYSU_2023b</strain>
        <tissue evidence="9">Whole body</tissue>
    </source>
</reference>
<evidence type="ECO:0000256" key="4">
    <source>
        <dbReference type="ARBA" id="ARBA00022824"/>
    </source>
</evidence>
<dbReference type="PANTHER" id="PTHR13289">
    <property type="entry name" value="PROTEIN PHOSPHATASE 1-BINDING PROTEIN BIFOCAL"/>
    <property type="match status" value="1"/>
</dbReference>
<evidence type="ECO:0000256" key="1">
    <source>
        <dbReference type="ARBA" id="ARBA00004232"/>
    </source>
</evidence>
<keyword evidence="5" id="KW-1133">Transmembrane helix</keyword>
<feature type="compositionally biased region" description="Polar residues" evidence="8">
    <location>
        <begin position="603"/>
        <end position="626"/>
    </location>
</feature>
<dbReference type="InterPro" id="IPR019130">
    <property type="entry name" value="Macoilin"/>
</dbReference>
<evidence type="ECO:0000256" key="6">
    <source>
        <dbReference type="ARBA" id="ARBA00023136"/>
    </source>
</evidence>
<dbReference type="PANTHER" id="PTHR13289:SF3">
    <property type="entry name" value="BIFOCAL, ISOFORM F"/>
    <property type="match status" value="1"/>
</dbReference>
<evidence type="ECO:0000256" key="2">
    <source>
        <dbReference type="ARBA" id="ARBA00004269"/>
    </source>
</evidence>
<dbReference type="GO" id="GO:0031965">
    <property type="term" value="C:nuclear membrane"/>
    <property type="evidence" value="ECO:0007669"/>
    <property type="project" value="UniProtKB-SubCell"/>
</dbReference>
<keyword evidence="7" id="KW-0539">Nucleus</keyword>
<dbReference type="AlphaFoldDB" id="A0AAW1V261"/>
<sequence>MAAFNSEADIPQWKKHLIARLRQNKCIGNGNSVVTVSTGRQLSPLFHGNSSGRVPKLYSQTSTEIPSSSSPACNQLSSTSSATELATNTTFSGRNGTSVLSDNKCCSPLTQRKIKSKKMVQERTWTVDYASCESVDTVSENDNYSRTSDSDSSEELHYGPGIVNKLRNKYLSLALRRENYNRPSILNLRKATSLENMLDDDDDEVSAKESDQLRIFQTNGTDKHSSNRYRNGRRGVQDMKRARSVEAISRFENMISPPPRLENARPKSLHEYILIGDKQEGNDKSYRKPKDSKAIEIETNIENSLFSSNYVPRINRPKRIAPVMNEREKPPADVVKQAKMIFERRPEQRTKPPVSTGEVAAKVASYKNIIVQSKPLKKPPIKIKPSIEKTVTNGKSNQVQNVKIEVADNARENKNDSETNGKFVNLCQSDAPKITPRIRESLKKDTEKLSPPKVDNIVEEKNTLEELIEPDNVLEKVDDFEVSNKSKNMPSPIPDISIIEFPKFDNEISRRLCETPDLLMTANPINASTPNCDKTATEEDAPSYEESAPNPNAWRKSDEPIESKISESVTPNCCDSNRGRSPVIETSSNENVPFNEPLKLIINGNQNRSSPSPEASTRFAHSSVSPLSRRKIVSPPIRPQKDSPLFDRVTEKNLINAAKSLEQEPKLVVGVKIGGKAEEKTDVIVPKRVRRPPREPESNSIVFKFTDRKDVPDYVQNDRSRTAARLEKPKVRF</sequence>
<keyword evidence="6" id="KW-0472">Membrane</keyword>
<dbReference type="GO" id="GO:0023041">
    <property type="term" value="P:neuronal signal transduction"/>
    <property type="evidence" value="ECO:0007669"/>
    <property type="project" value="InterPro"/>
</dbReference>
<dbReference type="GO" id="GO:0008017">
    <property type="term" value="F:microtubule binding"/>
    <property type="evidence" value="ECO:0007669"/>
    <property type="project" value="TreeGrafter"/>
</dbReference>
<comment type="subcellular location">
    <subcellularLocation>
        <location evidence="1">Nucleus membrane</location>
        <topology evidence="1">Multi-pass membrane protein</topology>
    </subcellularLocation>
    <subcellularLocation>
        <location evidence="2">Rough endoplasmic reticulum membrane</location>
        <topology evidence="2">Multi-pass membrane protein</topology>
    </subcellularLocation>
</comment>
<proteinExistence type="predicted"/>
<feature type="compositionally biased region" description="Polar residues" evidence="8">
    <location>
        <begin position="524"/>
        <end position="534"/>
    </location>
</feature>
<dbReference type="Proteomes" id="UP001431783">
    <property type="component" value="Unassembled WGS sequence"/>
</dbReference>
<organism evidence="9 10">
    <name type="scientific">Henosepilachna vigintioctopunctata</name>
    <dbReference type="NCBI Taxonomy" id="420089"/>
    <lineage>
        <taxon>Eukaryota</taxon>
        <taxon>Metazoa</taxon>
        <taxon>Ecdysozoa</taxon>
        <taxon>Arthropoda</taxon>
        <taxon>Hexapoda</taxon>
        <taxon>Insecta</taxon>
        <taxon>Pterygota</taxon>
        <taxon>Neoptera</taxon>
        <taxon>Endopterygota</taxon>
        <taxon>Coleoptera</taxon>
        <taxon>Polyphaga</taxon>
        <taxon>Cucujiformia</taxon>
        <taxon>Coccinelloidea</taxon>
        <taxon>Coccinellidae</taxon>
        <taxon>Epilachninae</taxon>
        <taxon>Epilachnini</taxon>
        <taxon>Henosepilachna</taxon>
    </lineage>
</organism>
<keyword evidence="3" id="KW-0812">Transmembrane</keyword>
<keyword evidence="4" id="KW-0256">Endoplasmic reticulum</keyword>
<evidence type="ECO:0000313" key="10">
    <source>
        <dbReference type="Proteomes" id="UP001431783"/>
    </source>
</evidence>
<evidence type="ECO:0000256" key="8">
    <source>
        <dbReference type="SAM" id="MobiDB-lite"/>
    </source>
</evidence>
<gene>
    <name evidence="9" type="ORF">WA026_023371</name>
</gene>
<name>A0AAW1V261_9CUCU</name>
<accession>A0AAW1V261</accession>
<feature type="compositionally biased region" description="Polar residues" evidence="8">
    <location>
        <begin position="566"/>
        <end position="575"/>
    </location>
</feature>
<evidence type="ECO:0000256" key="5">
    <source>
        <dbReference type="ARBA" id="ARBA00022989"/>
    </source>
</evidence>
<feature type="region of interest" description="Disordered" evidence="8">
    <location>
        <begin position="524"/>
        <end position="643"/>
    </location>
</feature>
<evidence type="ECO:0000313" key="9">
    <source>
        <dbReference type="EMBL" id="KAK9887565.1"/>
    </source>
</evidence>
<dbReference type="GO" id="GO:0030867">
    <property type="term" value="C:rough endoplasmic reticulum membrane"/>
    <property type="evidence" value="ECO:0007669"/>
    <property type="project" value="UniProtKB-SubCell"/>
</dbReference>
<evidence type="ECO:0000256" key="3">
    <source>
        <dbReference type="ARBA" id="ARBA00022692"/>
    </source>
</evidence>
<dbReference type="EMBL" id="JARQZJ010000114">
    <property type="protein sequence ID" value="KAK9887565.1"/>
    <property type="molecule type" value="Genomic_DNA"/>
</dbReference>
<dbReference type="GO" id="GO:0006935">
    <property type="term" value="P:chemotaxis"/>
    <property type="evidence" value="ECO:0007669"/>
    <property type="project" value="TreeGrafter"/>
</dbReference>
<feature type="compositionally biased region" description="Basic and acidic residues" evidence="8">
    <location>
        <begin position="555"/>
        <end position="565"/>
    </location>
</feature>
<keyword evidence="10" id="KW-1185">Reference proteome</keyword>